<keyword evidence="3" id="KW-0378">Hydrolase</keyword>
<name>A0AAF0YRX7_9CORY</name>
<evidence type="ECO:0000256" key="1">
    <source>
        <dbReference type="SAM" id="SignalP"/>
    </source>
</evidence>
<proteinExistence type="predicted"/>
<dbReference type="SUPFAM" id="SSF53474">
    <property type="entry name" value="alpha/beta-Hydrolases"/>
    <property type="match status" value="1"/>
</dbReference>
<evidence type="ECO:0000313" key="4">
    <source>
        <dbReference type="Proteomes" id="UP000234560"/>
    </source>
</evidence>
<dbReference type="KEGG" id="cpyr:CYJ47_00090"/>
<dbReference type="Gene3D" id="3.40.50.1820">
    <property type="entry name" value="alpha/beta hydrolase"/>
    <property type="match status" value="1"/>
</dbReference>
<dbReference type="Pfam" id="PF00561">
    <property type="entry name" value="Abhydrolase_1"/>
    <property type="match status" value="1"/>
</dbReference>
<evidence type="ECO:0000313" key="3">
    <source>
        <dbReference type="EMBL" id="WOT02219.1"/>
    </source>
</evidence>
<dbReference type="Proteomes" id="UP000234560">
    <property type="component" value="Chromosome"/>
</dbReference>
<accession>A0AAF0YRX7</accession>
<gene>
    <name evidence="3" type="ORF">CYJ47_00090</name>
</gene>
<protein>
    <submittedName>
        <fullName evidence="3">Alpha/beta fold hydrolase</fullName>
    </submittedName>
</protein>
<evidence type="ECO:0000259" key="2">
    <source>
        <dbReference type="Pfam" id="PF00561"/>
    </source>
</evidence>
<feature type="chain" id="PRO_5041900204" evidence="1">
    <location>
        <begin position="28"/>
        <end position="335"/>
    </location>
</feature>
<reference evidence="3" key="2">
    <citation type="submission" date="2023-10" db="EMBL/GenBank/DDBJ databases">
        <authorList>
            <person name="Choi B."/>
        </authorList>
    </citation>
    <scope>NUCLEOTIDE SEQUENCE</scope>
    <source>
        <strain evidence="3">UMB0763</strain>
    </source>
</reference>
<organism evidence="3 4">
    <name type="scientific">Corynebacterium pyruviciproducens</name>
    <dbReference type="NCBI Taxonomy" id="598660"/>
    <lineage>
        <taxon>Bacteria</taxon>
        <taxon>Bacillati</taxon>
        <taxon>Actinomycetota</taxon>
        <taxon>Actinomycetes</taxon>
        <taxon>Mycobacteriales</taxon>
        <taxon>Corynebacteriaceae</taxon>
        <taxon>Corynebacterium</taxon>
    </lineage>
</organism>
<dbReference type="AlphaFoldDB" id="A0AAF0YRX7"/>
<dbReference type="InterPro" id="IPR000073">
    <property type="entry name" value="AB_hydrolase_1"/>
</dbReference>
<dbReference type="InterPro" id="IPR029058">
    <property type="entry name" value="AB_hydrolase_fold"/>
</dbReference>
<feature type="signal peptide" evidence="1">
    <location>
        <begin position="1"/>
        <end position="27"/>
    </location>
</feature>
<reference evidence="3" key="1">
    <citation type="submission" date="2017-12" db="EMBL/GenBank/DDBJ databases">
        <authorList>
            <person name="Thomas-White K."/>
            <person name="Wolfe A.J."/>
        </authorList>
    </citation>
    <scope>NUCLEOTIDE SEQUENCE</scope>
    <source>
        <strain evidence="3">UMB0763</strain>
    </source>
</reference>
<keyword evidence="1" id="KW-0732">Signal</keyword>
<sequence length="335" mass="35529">MKLMKKLVTIAATAAVAFTCSTIPATADDALSASLSSDLPLATAPVAGEQVDHGDYTGLLPGSAAPFTQWGFPTGPEVGQEHDFYTAFAKAAVNYQGQKPAGLNDFSCTSDKNPIVLIPATVMNVYDDYSKLVPALKAQGYCVYGFNHNPGPIPGTAFAGDIRDSARALGLVVDRVLEQTGAEKVTLVGHSQGGGVLPMYYLTKLGGDKKVDQLVGMAPCNHGTTVAGMFNANKFAHDLVGFVVGYSSQQQIVGSDLMREVYGNGPVTRPGIKYTFIASNTDMTVTPYTNSFVDEPGVTNVTVQDYYPSLITDHNNMAYYDEVINLTVKALEGSL</sequence>
<dbReference type="GO" id="GO:0016787">
    <property type="term" value="F:hydrolase activity"/>
    <property type="evidence" value="ECO:0007669"/>
    <property type="project" value="UniProtKB-KW"/>
</dbReference>
<dbReference type="EMBL" id="CP136958">
    <property type="protein sequence ID" value="WOT02219.1"/>
    <property type="molecule type" value="Genomic_DNA"/>
</dbReference>
<dbReference type="RefSeq" id="WP_101678823.1">
    <property type="nucleotide sequence ID" value="NZ_CP136958.1"/>
</dbReference>
<feature type="domain" description="AB hydrolase-1" evidence="2">
    <location>
        <begin position="113"/>
        <end position="221"/>
    </location>
</feature>